<dbReference type="AlphaFoldDB" id="A0A9P7XPI5"/>
<feature type="region of interest" description="Disordered" evidence="1">
    <location>
        <begin position="367"/>
        <end position="399"/>
    </location>
</feature>
<keyword evidence="3" id="KW-1185">Reference proteome</keyword>
<name>A0A9P7XPI5_9FUNG</name>
<evidence type="ECO:0000313" key="2">
    <source>
        <dbReference type="EMBL" id="KAG9065055.1"/>
    </source>
</evidence>
<protein>
    <submittedName>
        <fullName evidence="2">Uncharacterized protein</fullName>
    </submittedName>
</protein>
<accession>A0A9P7XPI5</accession>
<feature type="region of interest" description="Disordered" evidence="1">
    <location>
        <begin position="435"/>
        <end position="468"/>
    </location>
</feature>
<feature type="region of interest" description="Disordered" evidence="1">
    <location>
        <begin position="1"/>
        <end position="54"/>
    </location>
</feature>
<sequence>MARQQPIDDRWSPGFPDDAKVPRLGGSDHGDSPSTDMTGHTSLSQAHENNMDPALDLGLGATNSLAGVGMLSSDGGDISLGPYQSLGPPLSMTMPMSSQMIQPQESFFGAVVKMPSPLANPRIKKVNRSSRLNDKYARMKSDMEHVVQLPYSYTRVVRHQDGHSTKSAPWNAAAAFIQRPHGLPHAGVQFAQAPTYPSSSQRAPIQQTYGQLSQVGGSTYGTSTKPHQLDSINSRTLPAQPPPIKRVRIEENPPSNNRGATTRGRGGVGGGVFSTPHFRMSTPARTTGVSNPSSHVLLPTTTSHEARRTDEAVTVMGQVGGDGFDDWGLEDFLPDPEPMVVPTPNSAPVAQGYDNGRFASTATVKPTQTNNINNSIGTSSQFRYSPRLQKSEKESSALDERPMTWLDRIHKLGSEIRASAAATVPRFGYIPVAAERGRTTKEERASQVQDQDQDQQQPLQQQQQGARQFSNTEISFTLRARSLSNVTGMVKRMSEATANGADFTNAKSLANDPAPVPRGTRLQGRTSQLLQQQQHAPGSERDECSGEAVERLAPDLGFLDDIEKEIQGLTGI</sequence>
<evidence type="ECO:0000256" key="1">
    <source>
        <dbReference type="SAM" id="MobiDB-lite"/>
    </source>
</evidence>
<evidence type="ECO:0000313" key="3">
    <source>
        <dbReference type="Proteomes" id="UP000707451"/>
    </source>
</evidence>
<dbReference type="OrthoDB" id="2404772at2759"/>
<feature type="compositionally biased region" description="Basic and acidic residues" evidence="1">
    <location>
        <begin position="435"/>
        <end position="445"/>
    </location>
</feature>
<reference evidence="2" key="1">
    <citation type="submission" date="2021-06" db="EMBL/GenBank/DDBJ databases">
        <title>Genome Sequence of Mortierella hyaline Strain SCG-10, a Cold-Adapted, Nitrate-Reducing Fungus Isolated from Soil in Minnesota, USA.</title>
        <authorList>
            <person name="Aldossari N."/>
        </authorList>
    </citation>
    <scope>NUCLEOTIDE SEQUENCE</scope>
    <source>
        <strain evidence="2">SCG-10</strain>
    </source>
</reference>
<feature type="compositionally biased region" description="Basic and acidic residues" evidence="1">
    <location>
        <begin position="538"/>
        <end position="547"/>
    </location>
</feature>
<feature type="compositionally biased region" description="Polar residues" evidence="1">
    <location>
        <begin position="32"/>
        <end position="48"/>
    </location>
</feature>
<feature type="compositionally biased region" description="Basic and acidic residues" evidence="1">
    <location>
        <begin position="1"/>
        <end position="31"/>
    </location>
</feature>
<feature type="compositionally biased region" description="Low complexity" evidence="1">
    <location>
        <begin position="447"/>
        <end position="464"/>
    </location>
</feature>
<dbReference type="EMBL" id="JAHRHY010000012">
    <property type="protein sequence ID" value="KAG9065055.1"/>
    <property type="molecule type" value="Genomic_DNA"/>
</dbReference>
<comment type="caution">
    <text evidence="2">The sequence shown here is derived from an EMBL/GenBank/DDBJ whole genome shotgun (WGS) entry which is preliminary data.</text>
</comment>
<dbReference type="Proteomes" id="UP000707451">
    <property type="component" value="Unassembled WGS sequence"/>
</dbReference>
<feature type="compositionally biased region" description="Low complexity" evidence="1">
    <location>
        <begin position="367"/>
        <end position="381"/>
    </location>
</feature>
<gene>
    <name evidence="2" type="ORF">KI688_002376</name>
</gene>
<feature type="compositionally biased region" description="Polar residues" evidence="1">
    <location>
        <begin position="222"/>
        <end position="237"/>
    </location>
</feature>
<feature type="region of interest" description="Disordered" evidence="1">
    <location>
        <begin position="222"/>
        <end position="268"/>
    </location>
</feature>
<proteinExistence type="predicted"/>
<organism evidence="2 3">
    <name type="scientific">Linnemannia hyalina</name>
    <dbReference type="NCBI Taxonomy" id="64524"/>
    <lineage>
        <taxon>Eukaryota</taxon>
        <taxon>Fungi</taxon>
        <taxon>Fungi incertae sedis</taxon>
        <taxon>Mucoromycota</taxon>
        <taxon>Mortierellomycotina</taxon>
        <taxon>Mortierellomycetes</taxon>
        <taxon>Mortierellales</taxon>
        <taxon>Mortierellaceae</taxon>
        <taxon>Linnemannia</taxon>
    </lineage>
</organism>
<feature type="compositionally biased region" description="Basic and acidic residues" evidence="1">
    <location>
        <begin position="389"/>
        <end position="399"/>
    </location>
</feature>
<feature type="region of interest" description="Disordered" evidence="1">
    <location>
        <begin position="526"/>
        <end position="547"/>
    </location>
</feature>